<sequence>MHCLSGADGGGGQEEQQQQGQPRHQAWATGTVLSQLEDGLAAAASILGCGPCSMRPQLQLLVATILEMMVQWCGAVVWSKKTTTTATAPDPSCRARRGELLIDQQTVTIGDYKLDGALEVQVVAHVVLGKLQGLEGLLDRLLARMEESNMALGSKNGSSPETFSLRERSSAG</sequence>
<evidence type="ECO:0000313" key="9">
    <source>
        <dbReference type="Proteomes" id="UP001430848"/>
    </source>
</evidence>
<evidence type="ECO:0000256" key="3">
    <source>
        <dbReference type="ARBA" id="ARBA00023125"/>
    </source>
</evidence>
<dbReference type="Pfam" id="PF08493">
    <property type="entry name" value="AflR"/>
    <property type="match status" value="1"/>
</dbReference>
<name>A0ABR1NP72_DIAER</name>
<evidence type="ECO:0000256" key="4">
    <source>
        <dbReference type="ARBA" id="ARBA00023163"/>
    </source>
</evidence>
<dbReference type="Proteomes" id="UP001430848">
    <property type="component" value="Unassembled WGS sequence"/>
</dbReference>
<comment type="caution">
    <text evidence="8">The sequence shown here is derived from an EMBL/GenBank/DDBJ whole genome shotgun (WGS) entry which is preliminary data.</text>
</comment>
<keyword evidence="5" id="KW-0539">Nucleus</keyword>
<evidence type="ECO:0000256" key="5">
    <source>
        <dbReference type="ARBA" id="ARBA00023242"/>
    </source>
</evidence>
<evidence type="ECO:0000256" key="1">
    <source>
        <dbReference type="ARBA" id="ARBA00022723"/>
    </source>
</evidence>
<keyword evidence="2" id="KW-0805">Transcription regulation</keyword>
<organism evidence="8 9">
    <name type="scientific">Diaporthe eres</name>
    <name type="common">Phomopsis oblonga</name>
    <dbReference type="NCBI Taxonomy" id="83184"/>
    <lineage>
        <taxon>Eukaryota</taxon>
        <taxon>Fungi</taxon>
        <taxon>Dikarya</taxon>
        <taxon>Ascomycota</taxon>
        <taxon>Pezizomycotina</taxon>
        <taxon>Sordariomycetes</taxon>
        <taxon>Sordariomycetidae</taxon>
        <taxon>Diaporthales</taxon>
        <taxon>Diaporthaceae</taxon>
        <taxon>Diaporthe</taxon>
        <taxon>Diaporthe eres species complex</taxon>
    </lineage>
</organism>
<keyword evidence="4" id="KW-0804">Transcription</keyword>
<reference evidence="8 9" key="1">
    <citation type="submission" date="2024-02" db="EMBL/GenBank/DDBJ databases">
        <title>De novo assembly and annotation of 12 fungi associated with fruit tree decline syndrome in Ontario, Canada.</title>
        <authorList>
            <person name="Sulman M."/>
            <person name="Ellouze W."/>
            <person name="Ilyukhin E."/>
        </authorList>
    </citation>
    <scope>NUCLEOTIDE SEQUENCE [LARGE SCALE GENOMIC DNA]</scope>
    <source>
        <strain evidence="8 9">M169</strain>
    </source>
</reference>
<gene>
    <name evidence="8" type="ORF">SLS63_013188</name>
</gene>
<dbReference type="EMBL" id="JAKNSF020000168">
    <property type="protein sequence ID" value="KAK7709553.1"/>
    <property type="molecule type" value="Genomic_DNA"/>
</dbReference>
<dbReference type="InterPro" id="IPR013700">
    <property type="entry name" value="AflR"/>
</dbReference>
<evidence type="ECO:0000259" key="7">
    <source>
        <dbReference type="Pfam" id="PF08493"/>
    </source>
</evidence>
<proteinExistence type="predicted"/>
<protein>
    <recommendedName>
        <fullName evidence="7">Aflatoxin regulatory protein domain-containing protein</fullName>
    </recommendedName>
</protein>
<feature type="region of interest" description="Disordered" evidence="6">
    <location>
        <begin position="151"/>
        <end position="172"/>
    </location>
</feature>
<keyword evidence="1" id="KW-0479">Metal-binding</keyword>
<keyword evidence="9" id="KW-1185">Reference proteome</keyword>
<accession>A0ABR1NP72</accession>
<evidence type="ECO:0000256" key="2">
    <source>
        <dbReference type="ARBA" id="ARBA00023015"/>
    </source>
</evidence>
<keyword evidence="3" id="KW-0238">DNA-binding</keyword>
<evidence type="ECO:0000256" key="6">
    <source>
        <dbReference type="SAM" id="MobiDB-lite"/>
    </source>
</evidence>
<feature type="region of interest" description="Disordered" evidence="6">
    <location>
        <begin position="1"/>
        <end position="25"/>
    </location>
</feature>
<evidence type="ECO:0000313" key="8">
    <source>
        <dbReference type="EMBL" id="KAK7709553.1"/>
    </source>
</evidence>
<feature type="domain" description="Aflatoxin regulatory protein" evidence="7">
    <location>
        <begin position="16"/>
        <end position="87"/>
    </location>
</feature>